<dbReference type="PANTHER" id="PTHR33928:SF2">
    <property type="entry name" value="PECTATE LYASE SUPERFAMILY PROTEIN DOMAIN-CONTAINING PROTEIN-RELATED"/>
    <property type="match status" value="1"/>
</dbReference>
<dbReference type="InterPro" id="IPR039279">
    <property type="entry name" value="QRT3-like"/>
</dbReference>
<evidence type="ECO:0000313" key="4">
    <source>
        <dbReference type="RefSeq" id="XP_033454768.1"/>
    </source>
</evidence>
<feature type="compositionally biased region" description="Acidic residues" evidence="1">
    <location>
        <begin position="1140"/>
        <end position="1153"/>
    </location>
</feature>
<dbReference type="InterPro" id="IPR024535">
    <property type="entry name" value="RHGA/B-epi-like_pectate_lyase"/>
</dbReference>
<dbReference type="GO" id="GO:0004650">
    <property type="term" value="F:polygalacturonase activity"/>
    <property type="evidence" value="ECO:0007669"/>
    <property type="project" value="InterPro"/>
</dbReference>
<evidence type="ECO:0000256" key="1">
    <source>
        <dbReference type="SAM" id="MobiDB-lite"/>
    </source>
</evidence>
<feature type="region of interest" description="Disordered" evidence="1">
    <location>
        <begin position="1047"/>
        <end position="1209"/>
    </location>
</feature>
<gene>
    <name evidence="4" type="ORF">K489DRAFT_435667</name>
</gene>
<reference evidence="4" key="2">
    <citation type="submission" date="2020-04" db="EMBL/GenBank/DDBJ databases">
        <authorList>
            <consortium name="NCBI Genome Project"/>
        </authorList>
    </citation>
    <scope>NUCLEOTIDE SEQUENCE</scope>
    <source>
        <strain evidence="4">CBS 342.82</strain>
    </source>
</reference>
<evidence type="ECO:0000313" key="3">
    <source>
        <dbReference type="Proteomes" id="UP000504637"/>
    </source>
</evidence>
<proteinExistence type="predicted"/>
<sequence>MESIARKGTVPWGNDPNYKVFRNVVADYGAKGDGKTDDTAAIQNAMNDGKRCGENCHGSTTKNAIVYFPPGTYLVSKTIEMPFGTQLIGDAVNRPTILAASRFIGLGVISTDKYTGGGAGSDGLDEEYYVNTANFYRQIRNVIIDVSGTRPVQGVSGVHYQVAQATSMQNVDIIAKTGTNQRGMFAENGSGGQISDVNFKGGNFCIYGGNQQFTAQRLTFDGCDTAVRTIWDWGWIWKSITVKNTRIGFQLLSDGSMTTSSSSVKASSGNIGSASFVDSNFVSVGTAVMIAPLNSAPGSGSTGVILENVGFSGVTVGVADSSGKTILAGGDQRLKEWATGPMYLGGGRRFVSGETVPAYPRQATLLDTSKPNSPYYERARPQYETRSASDFVHLKDLGAKGDGITDDTAAVQRALDNNIGRILFVDAGTYILTDTVTIPAGSILVGETWSQFAASGDNFKDATKPRVMLRVGRYSDIGSVEMQDLIFTTQGPTAGAILVEWNIKAGSQGSAALWDCHARVGGAIGTKLTDKECPAITTGTDPGCQGASMLFHLTTQASGYFENMWLWTADHNIDDVELSNAKNPMIQNSVYSARGMLIESREATWLYGTASEHSVCYQYNFNGASNIYAGMVQTESPYYQPVPKPPEPFANAVGQFAGDPTYRCGNDFDGCDASWAIIVRKSENIHFAGAGVYSWFSSYTQDCIDSQTCQKALILAEKNKGNVRFQHLITIGAKYMIVQDGKGITAADNLNVKSHPRWSQISILDLAFVKADHQSPFSATVIPLPHTTVPPRSTLTLSEPIQSDIVQLPYNGNQNDAPGPGVSSCSACSFFRLITSTCCGTGGSLGNPLLIPKGVTTYIPIELPAGFVPGQAFVGQDGVTYPKGVALPRNVIIPVGTTFANGFTIPAGQALASGEDNGPPPGDLIWIDPKIWQQPNPKVACDIFPCTFKFPPWTGATSTLDYPKMTVTNGTFTTTITRGPITITEWIFDPYTISAPSQSTTSFAAPQATTTSSTTVAPIFFIWPPPRFGSTSTWPWVTYTQSGIVMSTRPPTTGSATGGKGTGGGGGVGVVPTPHPPPPPPGPSPPPPPTGSWPVATITVYPLRPSPTVHDCDFPDPECPNPPGKTDGPGFTMPEPQPGEVDDDDEDDDEEEGTCPLVSNGGGSGSGGSGGSGSGGGGGGSGGGNNGGGGGGSSSPTPTYNNPDPAPAAKTMSTFGPGYTAFAKKNPNGASIRIEFNFEVLAGCAWKFDMEQCRKYFRVPIDSCNCNGFDGKQGGVARNNCLAWRVDPNTGT</sequence>
<dbReference type="GeneID" id="54366405"/>
<dbReference type="SUPFAM" id="SSF51126">
    <property type="entry name" value="Pectin lyase-like"/>
    <property type="match status" value="2"/>
</dbReference>
<dbReference type="PANTHER" id="PTHR33928">
    <property type="entry name" value="POLYGALACTURONASE QRT3"/>
    <property type="match status" value="1"/>
</dbReference>
<dbReference type="CDD" id="cd23668">
    <property type="entry name" value="GH55_beta13glucanase-like"/>
    <property type="match status" value="1"/>
</dbReference>
<organism evidence="4">
    <name type="scientific">Dissoconium aciculare CBS 342.82</name>
    <dbReference type="NCBI Taxonomy" id="1314786"/>
    <lineage>
        <taxon>Eukaryota</taxon>
        <taxon>Fungi</taxon>
        <taxon>Dikarya</taxon>
        <taxon>Ascomycota</taxon>
        <taxon>Pezizomycotina</taxon>
        <taxon>Dothideomycetes</taxon>
        <taxon>Dothideomycetidae</taxon>
        <taxon>Mycosphaerellales</taxon>
        <taxon>Dissoconiaceae</taxon>
        <taxon>Dissoconium</taxon>
    </lineage>
</organism>
<feature type="compositionally biased region" description="Pro residues" evidence="1">
    <location>
        <begin position="1073"/>
        <end position="1091"/>
    </location>
</feature>
<dbReference type="OrthoDB" id="1046782at2759"/>
<feature type="compositionally biased region" description="Gly residues" evidence="1">
    <location>
        <begin position="1056"/>
        <end position="1069"/>
    </location>
</feature>
<dbReference type="RefSeq" id="XP_033454768.1">
    <property type="nucleotide sequence ID" value="XM_033608605.1"/>
</dbReference>
<reference evidence="4" key="1">
    <citation type="submission" date="2020-01" db="EMBL/GenBank/DDBJ databases">
        <authorList>
            <consortium name="DOE Joint Genome Institute"/>
            <person name="Haridas S."/>
            <person name="Albert R."/>
            <person name="Binder M."/>
            <person name="Bloem J."/>
            <person name="Labutti K."/>
            <person name="Salamov A."/>
            <person name="Andreopoulos B."/>
            <person name="Baker S.E."/>
            <person name="Barry K."/>
            <person name="Bills G."/>
            <person name="Bluhm B.H."/>
            <person name="Cannon C."/>
            <person name="Castanera R."/>
            <person name="Culley D.E."/>
            <person name="Daum C."/>
            <person name="Ezra D."/>
            <person name="Gonzalez J.B."/>
            <person name="Henrissat B."/>
            <person name="Kuo A."/>
            <person name="Liang C."/>
            <person name="Lipzen A."/>
            <person name="Lutzoni F."/>
            <person name="Magnuson J."/>
            <person name="Mondo S."/>
            <person name="Nolan M."/>
            <person name="Ohm R."/>
            <person name="Pangilinan J."/>
            <person name="Park H.-J."/>
            <person name="Ramirez L."/>
            <person name="Alfaro M."/>
            <person name="Sun H."/>
            <person name="Tritt A."/>
            <person name="Yoshinaga Y."/>
            <person name="Zwiers L.-H."/>
            <person name="Turgeon B.G."/>
            <person name="Goodwin S.B."/>
            <person name="Spatafora J.W."/>
            <person name="Crous P.W."/>
            <person name="Grigoriev I.V."/>
        </authorList>
    </citation>
    <scope>NUCLEOTIDE SEQUENCE</scope>
    <source>
        <strain evidence="4">CBS 342.82</strain>
    </source>
</reference>
<feature type="compositionally biased region" description="Gly residues" evidence="1">
    <location>
        <begin position="1160"/>
        <end position="1193"/>
    </location>
</feature>
<dbReference type="FunFam" id="2.160.20.10:FF:000049">
    <property type="entry name" value="Putative exo-beta-1,3-glucanase"/>
    <property type="match status" value="1"/>
</dbReference>
<dbReference type="Pfam" id="PF12708">
    <property type="entry name" value="Pect-lyase_RHGA_epim"/>
    <property type="match status" value="2"/>
</dbReference>
<dbReference type="InterPro" id="IPR012334">
    <property type="entry name" value="Pectin_lyas_fold"/>
</dbReference>
<keyword evidence="4" id="KW-0378">Hydrolase</keyword>
<feature type="domain" description="Rhamnogalacturonase A/B/Epimerase-like pectate lyase" evidence="2">
    <location>
        <begin position="21"/>
        <end position="249"/>
    </location>
</feature>
<reference evidence="4" key="3">
    <citation type="submission" date="2025-08" db="UniProtKB">
        <authorList>
            <consortium name="RefSeq"/>
        </authorList>
    </citation>
    <scope>IDENTIFICATION</scope>
    <source>
        <strain evidence="4">CBS 342.82</strain>
    </source>
</reference>
<dbReference type="Gene3D" id="2.160.20.10">
    <property type="entry name" value="Single-stranded right-handed beta-helix, Pectin lyase-like"/>
    <property type="match status" value="2"/>
</dbReference>
<name>A0A6J3LSZ4_9PEZI</name>
<keyword evidence="3" id="KW-1185">Reference proteome</keyword>
<dbReference type="Proteomes" id="UP000504637">
    <property type="component" value="Unplaced"/>
</dbReference>
<evidence type="ECO:0000259" key="2">
    <source>
        <dbReference type="Pfam" id="PF12708"/>
    </source>
</evidence>
<accession>A0A6J3LSZ4</accession>
<dbReference type="FunFam" id="2.160.20.10:FF:000043">
    <property type="entry name" value="Exo-beta-1,3-glucanase, putative"/>
    <property type="match status" value="1"/>
</dbReference>
<feature type="domain" description="Rhamnogalacturonase A/B/Epimerase-like pectate lyase" evidence="2">
    <location>
        <begin position="391"/>
        <end position="449"/>
    </location>
</feature>
<dbReference type="InterPro" id="IPR011050">
    <property type="entry name" value="Pectin_lyase_fold/virulence"/>
</dbReference>
<protein>
    <submittedName>
        <fullName evidence="4">Glycoside hydrolase family 55 protein</fullName>
    </submittedName>
</protein>